<dbReference type="GO" id="GO:0005829">
    <property type="term" value="C:cytosol"/>
    <property type="evidence" value="ECO:0007669"/>
    <property type="project" value="TreeGrafter"/>
</dbReference>
<evidence type="ECO:0000256" key="7">
    <source>
        <dbReference type="RuleBase" id="RU363037"/>
    </source>
</evidence>
<dbReference type="eggNOG" id="COG0008">
    <property type="taxonomic scope" value="Bacteria"/>
</dbReference>
<dbReference type="AlphaFoldDB" id="E6WYY0"/>
<evidence type="ECO:0000256" key="2">
    <source>
        <dbReference type="ARBA" id="ARBA00022598"/>
    </source>
</evidence>
<dbReference type="SUPFAM" id="SSF52374">
    <property type="entry name" value="Nucleotidylyl transferase"/>
    <property type="match status" value="1"/>
</dbReference>
<proteinExistence type="inferred from homology"/>
<name>E6WYY0_NITSE</name>
<evidence type="ECO:0000259" key="8">
    <source>
        <dbReference type="Pfam" id="PF00749"/>
    </source>
</evidence>
<dbReference type="GO" id="GO:0004818">
    <property type="term" value="F:glutamate-tRNA ligase activity"/>
    <property type="evidence" value="ECO:0007669"/>
    <property type="project" value="TreeGrafter"/>
</dbReference>
<keyword evidence="10" id="KW-1185">Reference proteome</keyword>
<accession>E6WYY0</accession>
<evidence type="ECO:0000256" key="4">
    <source>
        <dbReference type="ARBA" id="ARBA00022840"/>
    </source>
</evidence>
<dbReference type="SUPFAM" id="SSF48163">
    <property type="entry name" value="An anticodon-binding domain of class I aminoacyl-tRNA synthetases"/>
    <property type="match status" value="1"/>
</dbReference>
<keyword evidence="2 7" id="KW-0436">Ligase</keyword>
<dbReference type="PANTHER" id="PTHR43311">
    <property type="entry name" value="GLUTAMATE--TRNA LIGASE"/>
    <property type="match status" value="1"/>
</dbReference>
<dbReference type="HOGENOM" id="CLU_015768_6_0_7"/>
<dbReference type="InterPro" id="IPR000924">
    <property type="entry name" value="Glu/Gln-tRNA-synth"/>
</dbReference>
<dbReference type="InterPro" id="IPR049940">
    <property type="entry name" value="GluQ/Sye"/>
</dbReference>
<dbReference type="RefSeq" id="WP_013554256.1">
    <property type="nucleotide sequence ID" value="NC_014935.1"/>
</dbReference>
<dbReference type="PANTHER" id="PTHR43311:SF2">
    <property type="entry name" value="GLUTAMATE--TRNA LIGASE, MITOCHONDRIAL-RELATED"/>
    <property type="match status" value="1"/>
</dbReference>
<gene>
    <name evidence="9" type="ordered locus">Nitsa_1315</name>
</gene>
<dbReference type="OrthoDB" id="9807503at2"/>
<evidence type="ECO:0000313" key="9">
    <source>
        <dbReference type="EMBL" id="ADV46566.1"/>
    </source>
</evidence>
<dbReference type="InterPro" id="IPR008925">
    <property type="entry name" value="aa_tRNA-synth_I_cd-bd_sf"/>
</dbReference>
<dbReference type="InterPro" id="IPR020058">
    <property type="entry name" value="Glu/Gln-tRNA-synth_Ib_cat-dom"/>
</dbReference>
<comment type="similarity">
    <text evidence="1">Belongs to the class-I aminoacyl-tRNA synthetase family. Glutamate--tRNA ligase type 1 subfamily.</text>
</comment>
<dbReference type="Gene3D" id="3.40.50.620">
    <property type="entry name" value="HUPs"/>
    <property type="match status" value="1"/>
</dbReference>
<keyword evidence="6 7" id="KW-0030">Aminoacyl-tRNA synthetase</keyword>
<keyword evidence="4 7" id="KW-0067">ATP-binding</keyword>
<dbReference type="Proteomes" id="UP000008633">
    <property type="component" value="Chromosome"/>
</dbReference>
<dbReference type="STRING" id="749222.Nitsa_1315"/>
<keyword evidence="5 7" id="KW-0648">Protein biosynthesis</keyword>
<dbReference type="GO" id="GO:0005524">
    <property type="term" value="F:ATP binding"/>
    <property type="evidence" value="ECO:0007669"/>
    <property type="project" value="UniProtKB-KW"/>
</dbReference>
<evidence type="ECO:0000256" key="6">
    <source>
        <dbReference type="ARBA" id="ARBA00023146"/>
    </source>
</evidence>
<dbReference type="GO" id="GO:0006424">
    <property type="term" value="P:glutamyl-tRNA aminoacylation"/>
    <property type="evidence" value="ECO:0007669"/>
    <property type="project" value="TreeGrafter"/>
</dbReference>
<dbReference type="KEGG" id="nsa:Nitsa_1315"/>
<evidence type="ECO:0000256" key="5">
    <source>
        <dbReference type="ARBA" id="ARBA00022917"/>
    </source>
</evidence>
<reference evidence="10" key="2">
    <citation type="submission" date="2011-01" db="EMBL/GenBank/DDBJ databases">
        <title>The complete genome of Nitratifractor salsuginis DSM 16511.</title>
        <authorList>
            <consortium name="US DOE Joint Genome Institute (JGI-PGF)"/>
            <person name="Lucas S."/>
            <person name="Copeland A."/>
            <person name="Lapidus A."/>
            <person name="Bruce D."/>
            <person name="Goodwin L."/>
            <person name="Pitluck S."/>
            <person name="Kyrpides N."/>
            <person name="Mavromatis K."/>
            <person name="Ivanova N."/>
            <person name="Mikhailova N."/>
            <person name="Zeytun A."/>
            <person name="Detter J.C."/>
            <person name="Tapia R."/>
            <person name="Han C."/>
            <person name="Land M."/>
            <person name="Hauser L."/>
            <person name="Markowitz V."/>
            <person name="Cheng J.-F."/>
            <person name="Hugenholtz P."/>
            <person name="Woyke T."/>
            <person name="Wu D."/>
            <person name="Tindall B."/>
            <person name="Schuetze A."/>
            <person name="Brambilla E."/>
            <person name="Klenk H.-P."/>
            <person name="Eisen J.A."/>
        </authorList>
    </citation>
    <scope>NUCLEOTIDE SEQUENCE [LARGE SCALE GENOMIC DNA]</scope>
    <source>
        <strain evidence="10">DSM 16511 / JCM 12458 / E9I37-1</strain>
    </source>
</reference>
<evidence type="ECO:0000256" key="1">
    <source>
        <dbReference type="ARBA" id="ARBA00007894"/>
    </source>
</evidence>
<evidence type="ECO:0000313" key="10">
    <source>
        <dbReference type="Proteomes" id="UP000008633"/>
    </source>
</evidence>
<protein>
    <submittedName>
        <fullName evidence="9">Glutamyl/glutaminyl-tRNA synthetase, class Ic, catalytic domain protein</fullName>
    </submittedName>
</protein>
<reference evidence="9 10" key="1">
    <citation type="journal article" date="2011" name="Stand. Genomic Sci.">
        <title>Complete genome sequence of Nitratifractor salsuginis type strain (E9I37-1).</title>
        <authorList>
            <person name="Anderson I."/>
            <person name="Sikorski J."/>
            <person name="Zeytun A."/>
            <person name="Nolan M."/>
            <person name="Lapidus A."/>
            <person name="Lucas S."/>
            <person name="Hammon N."/>
            <person name="Deshpande S."/>
            <person name="Cheng J.F."/>
            <person name="Tapia R."/>
            <person name="Han C."/>
            <person name="Goodwin L."/>
            <person name="Pitluck S."/>
            <person name="Liolios K."/>
            <person name="Pagani I."/>
            <person name="Ivanova N."/>
            <person name="Huntemann M."/>
            <person name="Mavromatis K."/>
            <person name="Ovchinikova G."/>
            <person name="Pati A."/>
            <person name="Chen A."/>
            <person name="Palaniappan K."/>
            <person name="Land M."/>
            <person name="Hauser L."/>
            <person name="Brambilla E.M."/>
            <person name="Ngatchou-Djao O.D."/>
            <person name="Rohde M."/>
            <person name="Tindall B.J."/>
            <person name="Goker M."/>
            <person name="Detter J.C."/>
            <person name="Woyke T."/>
            <person name="Bristow J."/>
            <person name="Eisen J.A."/>
            <person name="Markowitz V."/>
            <person name="Hugenholtz P."/>
            <person name="Klenk H.P."/>
            <person name="Kyrpides N.C."/>
        </authorList>
    </citation>
    <scope>NUCLEOTIDE SEQUENCE [LARGE SCALE GENOMIC DNA]</scope>
    <source>
        <strain evidence="10">DSM 16511 / JCM 12458 / E9I37-1</strain>
    </source>
</reference>
<dbReference type="EMBL" id="CP002452">
    <property type="protein sequence ID" value="ADV46566.1"/>
    <property type="molecule type" value="Genomic_DNA"/>
</dbReference>
<sequence>MLRFAPPLDRDLNVNDLRIALINYIVSRQRNEGFILRFEDLDRTRNIEGKEQEHERLLQKFALQPDQTVYQSGHPARYQRLALQLLESKKAFLCICREEDLQQERREAARQNLPHSYRGHCLDLPPEEITRIKEEQIPFTIRLRKPARPVTFTDLLLGEQQSEPHEVDHFLLQRADGTPTEDFATAVDDLMEGVTLVIRDEGHLTPHTAREIYLREALGMESQIAYLHPPTLRDAEGKRLSPHDRSATLFHLLEEGFLPDAIINYLLTLGIDAPGEIFTLPEAVEWFDPKLLIAEPARFDIQELRRINREHLQRMDDLALSRIFRFADRDIGRLAKLYLDECATVKELDERISAIFSPKRCDGPQGERMRKLSELIRRAPMIESYEDFEAYLTAQSALEGEELRTPLRLLITGSPKGPKLDKIYETINPYITEVAKCQP</sequence>
<evidence type="ECO:0000256" key="3">
    <source>
        <dbReference type="ARBA" id="ARBA00022741"/>
    </source>
</evidence>
<feature type="domain" description="Glutamyl/glutaminyl-tRNA synthetase class Ib catalytic" evidence="8">
    <location>
        <begin position="3"/>
        <end position="305"/>
    </location>
</feature>
<dbReference type="PRINTS" id="PR00987">
    <property type="entry name" value="TRNASYNTHGLU"/>
</dbReference>
<dbReference type="GO" id="GO:0000049">
    <property type="term" value="F:tRNA binding"/>
    <property type="evidence" value="ECO:0007669"/>
    <property type="project" value="InterPro"/>
</dbReference>
<dbReference type="InterPro" id="IPR014729">
    <property type="entry name" value="Rossmann-like_a/b/a_fold"/>
</dbReference>
<dbReference type="Pfam" id="PF00749">
    <property type="entry name" value="tRNA-synt_1c"/>
    <property type="match status" value="1"/>
</dbReference>
<organism evidence="9 10">
    <name type="scientific">Nitratifractor salsuginis (strain DSM 16511 / JCM 12458 / E9I37-1)</name>
    <dbReference type="NCBI Taxonomy" id="749222"/>
    <lineage>
        <taxon>Bacteria</taxon>
        <taxon>Pseudomonadati</taxon>
        <taxon>Campylobacterota</taxon>
        <taxon>Epsilonproteobacteria</taxon>
        <taxon>Campylobacterales</taxon>
        <taxon>Sulfurovaceae</taxon>
        <taxon>Nitratifractor</taxon>
    </lineage>
</organism>
<keyword evidence="3 7" id="KW-0547">Nucleotide-binding</keyword>